<evidence type="ECO:0000256" key="2">
    <source>
        <dbReference type="ARBA" id="ARBA00022679"/>
    </source>
</evidence>
<evidence type="ECO:0000313" key="5">
    <source>
        <dbReference type="Proteomes" id="UP001210261"/>
    </source>
</evidence>
<protein>
    <submittedName>
        <fullName evidence="4">Acyltransferase</fullName>
    </submittedName>
</protein>
<dbReference type="RefSeq" id="WP_271021411.1">
    <property type="nucleotide sequence ID" value="NZ_JAQHXR010000002.1"/>
</dbReference>
<dbReference type="InterPro" id="IPR050179">
    <property type="entry name" value="Trans_hexapeptide_repeat"/>
</dbReference>
<evidence type="ECO:0000256" key="3">
    <source>
        <dbReference type="ARBA" id="ARBA00023315"/>
    </source>
</evidence>
<dbReference type="InterPro" id="IPR011004">
    <property type="entry name" value="Trimer_LpxA-like_sf"/>
</dbReference>
<keyword evidence="2" id="KW-0808">Transferase</keyword>
<accession>A0ABT4VG86</accession>
<organism evidence="4 5">
    <name type="scientific">Helicobacter ibis</name>
    <dbReference type="NCBI Taxonomy" id="2962633"/>
    <lineage>
        <taxon>Bacteria</taxon>
        <taxon>Pseudomonadati</taxon>
        <taxon>Campylobacterota</taxon>
        <taxon>Epsilonproteobacteria</taxon>
        <taxon>Campylobacterales</taxon>
        <taxon>Helicobacteraceae</taxon>
        <taxon>Helicobacter</taxon>
    </lineage>
</organism>
<dbReference type="PANTHER" id="PTHR43300:SF12">
    <property type="entry name" value="CHLORAMPHENICOL ACETYLTRANSFERASE"/>
    <property type="match status" value="1"/>
</dbReference>
<dbReference type="CDD" id="cd04647">
    <property type="entry name" value="LbH_MAT_like"/>
    <property type="match status" value="1"/>
</dbReference>
<dbReference type="EMBL" id="JAQHXR010000002">
    <property type="protein sequence ID" value="MDA3969115.1"/>
    <property type="molecule type" value="Genomic_DNA"/>
</dbReference>
<sequence length="186" mass="20387">MLYSREDLLSMGFRHLGQNVEIDTRTTIDNPQNISLGDFVKIGSFVILGGDIKIASYVHIGSFTSLYGGYGIEIGSFVAISNYVRLISHSDDYSGDSLTAPFVPDEFKPKQYGGKITIKNHCIIGSGSCILPSVTMENGTALGAMSLLKDSTQEFGIYAGIPAKKIKERSKKLLKLEEEFLQTIKH</sequence>
<comment type="caution">
    <text evidence="4">The sequence shown here is derived from an EMBL/GenBank/DDBJ whole genome shotgun (WGS) entry which is preliminary data.</text>
</comment>
<reference evidence="4 5" key="1">
    <citation type="submission" date="2023-01" db="EMBL/GenBank/DDBJ databases">
        <title>Description of Helicobacter ibis sp. nov. isolated from faecal droppings of black-faced ibis (Theristicus melanopis).</title>
        <authorList>
            <person name="Lopez-Cantillo M."/>
            <person name="Vidal-Veuthey B."/>
            <person name="Mella A."/>
            <person name="De La Haba R."/>
            <person name="Collado L."/>
        </authorList>
    </citation>
    <scope>NUCLEOTIDE SEQUENCE [LARGE SCALE GENOMIC DNA]</scope>
    <source>
        <strain evidence="4 5">A82</strain>
    </source>
</reference>
<dbReference type="Proteomes" id="UP001210261">
    <property type="component" value="Unassembled WGS sequence"/>
</dbReference>
<comment type="similarity">
    <text evidence="1">Belongs to the transferase hexapeptide repeat family.</text>
</comment>
<dbReference type="GO" id="GO:0016746">
    <property type="term" value="F:acyltransferase activity"/>
    <property type="evidence" value="ECO:0007669"/>
    <property type="project" value="UniProtKB-KW"/>
</dbReference>
<evidence type="ECO:0000256" key="1">
    <source>
        <dbReference type="ARBA" id="ARBA00007274"/>
    </source>
</evidence>
<name>A0ABT4VG86_9HELI</name>
<proteinExistence type="inferred from homology"/>
<evidence type="ECO:0000313" key="4">
    <source>
        <dbReference type="EMBL" id="MDA3969115.1"/>
    </source>
</evidence>
<dbReference type="PANTHER" id="PTHR43300">
    <property type="entry name" value="ACETYLTRANSFERASE"/>
    <property type="match status" value="1"/>
</dbReference>
<dbReference type="SUPFAM" id="SSF51161">
    <property type="entry name" value="Trimeric LpxA-like enzymes"/>
    <property type="match status" value="1"/>
</dbReference>
<keyword evidence="5" id="KW-1185">Reference proteome</keyword>
<keyword evidence="3 4" id="KW-0012">Acyltransferase</keyword>
<dbReference type="Gene3D" id="2.160.10.10">
    <property type="entry name" value="Hexapeptide repeat proteins"/>
    <property type="match status" value="1"/>
</dbReference>
<gene>
    <name evidence="4" type="ORF">PF021_05430</name>
</gene>